<feature type="region of interest" description="Disordered" evidence="2">
    <location>
        <begin position="960"/>
        <end position="1048"/>
    </location>
</feature>
<dbReference type="PANTHER" id="PTHR46708:SF2">
    <property type="entry name" value="FIBRONECTIN TYPE-III DOMAIN-CONTAINING PROTEIN"/>
    <property type="match status" value="1"/>
</dbReference>
<feature type="domain" description="Fibronectin type-III" evidence="4">
    <location>
        <begin position="146"/>
        <end position="267"/>
    </location>
</feature>
<gene>
    <name evidence="5" type="ORF">CDAUBV1_LOCUS193</name>
</gene>
<feature type="compositionally biased region" description="Polar residues" evidence="2">
    <location>
        <begin position="1309"/>
        <end position="1333"/>
    </location>
</feature>
<dbReference type="EMBL" id="CAXLJL010000001">
    <property type="protein sequence ID" value="CAL5129248.1"/>
    <property type="molecule type" value="Genomic_DNA"/>
</dbReference>
<dbReference type="InterPro" id="IPR036116">
    <property type="entry name" value="FN3_sf"/>
</dbReference>
<sequence>MFREIVYRHLKNRFGSAQFTTTLRIQSILSADYGTDGSLGTYPPPPTNPRIQAVSDTGAYLIWLPPDLSSHENLENLSYFVRIIPLHSSRNFTMNTTKPALVLTDLRPSSHYDVYIYSVNLLNSRKSREAVSLSIKTNPMVYRPEPVTDLRVEANKFRTLNISWKPPPPPKILIPQEQIVLYRVSLFNLHPTSSTAGEKQIHSNRPRNQPIVIEVRAEASTFTERISCSVTDLTPDSFYQVSVQAVTASNITGYPAVISSSPRIPSRPPSKSPIQVRVHSIGARVATVSWQPPPTGSRNGDVIIYRINISCEDWLRPRQIDVVGELSQVLRGLSRATKYELSLSAATRGGNGPDSPTVSFTTLDEENDADKEVRNTNVGYLLSGDDATGDYTSEQRKYPTDGSKFSYIPKSIENLRYIADERSILLLWSPPVSDRSTSASRSQGSVERTADISRYTVKWGTLYPGPSTQIVPANHSRFLIDHLEVDTPYLIEVAAVYENEESAPAMITARTKPALFRHSLLIPLNLHVSSVDSDWAMVEWDEPECSYQPETSNSRPGCLGKDLVHSYQVAYRPIGQTCDPSKRGDEGSSDSKSLDNAPAHVWNTTRTMVKLEDLIPGCQYSVVVRAVRQKTVRSGQDVEPLFSEWSLEQLFETQERGPGDAPREVSVAGLPESSGGGPLRLQVAWQPPQKPNGRLSGYLLYFTSNGSLPLSEWSKMQLPANSLNAMLSNLSPGSIYFIQIRAFNNHRNGPLSPVLLYRTPDIYGQGGGQIPLRGTYYDGQAIPMNLFSSGLINVAPDRDDSVADNPAGLTLVQPQELNSNTKSDSGMSSWLIVTIVTIFALSFLTILLGLILWRRRQTAFPHVLEYKPGAQGDGALEGDRNNDVARRKNITSHGWRRKRSSYPRAAQQEIALLVTNGEAVHASEMQTHHSTYPSRIPPNQVTASNITSVTVPSCSGVTASHGPVLNMQPQAPVRSSSWDKDSDSLQFASVSQQRQINSANSGGLVDSARNATPTPTASGSTASGPGSIGTPTRIAANPTYQTHGTMPFPMESAMPLSYASATLGANPIGPTIILPRSPQNQPMAMPVTNPMVNGVPSNLMMQFYPVGPMPAQQALQISGGVIDRRMVGPPPPYVYPNQANYQGGVVFSLENGHTSPYASMNSQFVGNPHVPANAPRVNAAELLSFNSADDIRPTMSSSVHNENNSFTEGSSIQQESHPPAKSTVSTGEAPVTSARPNTNRTSREKEPNTRSKKHLGTGYINSPIRSTVSTSHVRSPKRRPPPSSRKPLEPEESMPKETTALLVTDDQNEGQVSSPSSPNGDSANSNLNKAFSTEELTQEMANLEGLMKDLSAITREEFNY</sequence>
<dbReference type="Proteomes" id="UP001497525">
    <property type="component" value="Unassembled WGS sequence"/>
</dbReference>
<feature type="compositionally biased region" description="Polar residues" evidence="2">
    <location>
        <begin position="1194"/>
        <end position="1226"/>
    </location>
</feature>
<dbReference type="PROSITE" id="PS50853">
    <property type="entry name" value="FN3"/>
    <property type="match status" value="6"/>
</dbReference>
<accession>A0AAV2SVS9</accession>
<dbReference type="InterPro" id="IPR050991">
    <property type="entry name" value="ECM_Regulatory_Proteins"/>
</dbReference>
<dbReference type="PANTHER" id="PTHR46708">
    <property type="entry name" value="TENASCIN"/>
    <property type="match status" value="1"/>
</dbReference>
<dbReference type="CDD" id="cd00063">
    <property type="entry name" value="FN3"/>
    <property type="match status" value="6"/>
</dbReference>
<dbReference type="SUPFAM" id="SSF49265">
    <property type="entry name" value="Fibronectin type III"/>
    <property type="match status" value="4"/>
</dbReference>
<feature type="compositionally biased region" description="Polar residues" evidence="2">
    <location>
        <begin position="984"/>
        <end position="1001"/>
    </location>
</feature>
<feature type="transmembrane region" description="Helical" evidence="3">
    <location>
        <begin position="830"/>
        <end position="853"/>
    </location>
</feature>
<feature type="domain" description="Fibronectin type-III" evidence="4">
    <location>
        <begin position="408"/>
        <end position="514"/>
    </location>
</feature>
<evidence type="ECO:0000313" key="5">
    <source>
        <dbReference type="EMBL" id="CAL5129248.1"/>
    </source>
</evidence>
<feature type="compositionally biased region" description="Polar residues" evidence="2">
    <location>
        <begin position="1259"/>
        <end position="1273"/>
    </location>
</feature>
<keyword evidence="1" id="KW-0677">Repeat</keyword>
<proteinExistence type="predicted"/>
<feature type="region of interest" description="Disordered" evidence="2">
    <location>
        <begin position="871"/>
        <end position="901"/>
    </location>
</feature>
<feature type="domain" description="Fibronectin type-III" evidence="4">
    <location>
        <begin position="272"/>
        <end position="365"/>
    </location>
</feature>
<evidence type="ECO:0000313" key="6">
    <source>
        <dbReference type="Proteomes" id="UP001497525"/>
    </source>
</evidence>
<dbReference type="InterPro" id="IPR003961">
    <property type="entry name" value="FN3_dom"/>
</dbReference>
<organism evidence="5 6">
    <name type="scientific">Calicophoron daubneyi</name>
    <name type="common">Rumen fluke</name>
    <name type="synonym">Paramphistomum daubneyi</name>
    <dbReference type="NCBI Taxonomy" id="300641"/>
    <lineage>
        <taxon>Eukaryota</taxon>
        <taxon>Metazoa</taxon>
        <taxon>Spiralia</taxon>
        <taxon>Lophotrochozoa</taxon>
        <taxon>Platyhelminthes</taxon>
        <taxon>Trematoda</taxon>
        <taxon>Digenea</taxon>
        <taxon>Plagiorchiida</taxon>
        <taxon>Pronocephalata</taxon>
        <taxon>Paramphistomoidea</taxon>
        <taxon>Paramphistomidae</taxon>
        <taxon>Calicophoron</taxon>
    </lineage>
</organism>
<feature type="compositionally biased region" description="Basic and acidic residues" evidence="2">
    <location>
        <begin position="654"/>
        <end position="663"/>
    </location>
</feature>
<keyword evidence="3" id="KW-0472">Membrane</keyword>
<comment type="caution">
    <text evidence="5">The sequence shown here is derived from an EMBL/GenBank/DDBJ whole genome shotgun (WGS) entry which is preliminary data.</text>
</comment>
<feature type="domain" description="Fibronectin type-III" evidence="4">
    <location>
        <begin position="45"/>
        <end position="140"/>
    </location>
</feature>
<feature type="region of interest" description="Disordered" evidence="2">
    <location>
        <begin position="1193"/>
        <end position="1333"/>
    </location>
</feature>
<keyword evidence="3" id="KW-1133">Transmembrane helix</keyword>
<protein>
    <recommendedName>
        <fullName evidence="4">Fibronectin type-III domain-containing protein</fullName>
    </recommendedName>
</protein>
<evidence type="ECO:0000256" key="2">
    <source>
        <dbReference type="SAM" id="MobiDB-lite"/>
    </source>
</evidence>
<dbReference type="SMART" id="SM00060">
    <property type="entry name" value="FN3"/>
    <property type="match status" value="6"/>
</dbReference>
<dbReference type="Pfam" id="PF00041">
    <property type="entry name" value="fn3"/>
    <property type="match status" value="5"/>
</dbReference>
<dbReference type="InterPro" id="IPR013783">
    <property type="entry name" value="Ig-like_fold"/>
</dbReference>
<dbReference type="GO" id="GO:0016020">
    <property type="term" value="C:membrane"/>
    <property type="evidence" value="ECO:0007669"/>
    <property type="project" value="UniProtKB-SubCell"/>
</dbReference>
<dbReference type="Gene3D" id="2.60.40.10">
    <property type="entry name" value="Immunoglobulins"/>
    <property type="match status" value="6"/>
</dbReference>
<feature type="compositionally biased region" description="Low complexity" evidence="2">
    <location>
        <begin position="1011"/>
        <end position="1032"/>
    </location>
</feature>
<feature type="domain" description="Fibronectin type-III" evidence="4">
    <location>
        <begin position="661"/>
        <end position="762"/>
    </location>
</feature>
<feature type="compositionally biased region" description="Basic residues" evidence="2">
    <location>
        <begin position="887"/>
        <end position="901"/>
    </location>
</feature>
<feature type="compositionally biased region" description="Polar residues" evidence="2">
    <location>
        <begin position="967"/>
        <end position="976"/>
    </location>
</feature>
<feature type="region of interest" description="Disordered" evidence="2">
    <location>
        <begin position="654"/>
        <end position="679"/>
    </location>
</feature>
<evidence type="ECO:0000256" key="3">
    <source>
        <dbReference type="SAM" id="Phobius"/>
    </source>
</evidence>
<keyword evidence="3" id="KW-0812">Transmembrane</keyword>
<feature type="domain" description="Fibronectin type-III" evidence="4">
    <location>
        <begin position="522"/>
        <end position="656"/>
    </location>
</feature>
<reference evidence="5" key="1">
    <citation type="submission" date="2024-06" db="EMBL/GenBank/DDBJ databases">
        <authorList>
            <person name="Liu X."/>
            <person name="Lenzi L."/>
            <person name="Haldenby T S."/>
            <person name="Uol C."/>
        </authorList>
    </citation>
    <scope>NUCLEOTIDE SEQUENCE</scope>
</reference>
<evidence type="ECO:0000259" key="4">
    <source>
        <dbReference type="PROSITE" id="PS50853"/>
    </source>
</evidence>
<feature type="compositionally biased region" description="Basic and acidic residues" evidence="2">
    <location>
        <begin position="1286"/>
        <end position="1295"/>
    </location>
</feature>
<evidence type="ECO:0000256" key="1">
    <source>
        <dbReference type="ARBA" id="ARBA00022737"/>
    </source>
</evidence>
<feature type="region of interest" description="Disordered" evidence="2">
    <location>
        <begin position="575"/>
        <end position="597"/>
    </location>
</feature>
<name>A0AAV2SVS9_CALDB</name>
<feature type="compositionally biased region" description="Basic and acidic residues" evidence="2">
    <location>
        <begin position="877"/>
        <end position="886"/>
    </location>
</feature>